<gene>
    <name evidence="1" type="ORF">QYS47_07985</name>
</gene>
<dbReference type="Proteomes" id="UP001232019">
    <property type="component" value="Chromosome"/>
</dbReference>
<dbReference type="AlphaFoldDB" id="A0AA49J9N6"/>
<dbReference type="KEGG" id="marp:QYS47_07985"/>
<dbReference type="InterPro" id="IPR049574">
    <property type="entry name" value="CrtA-like"/>
</dbReference>
<dbReference type="SUPFAM" id="SSF54909">
    <property type="entry name" value="Dimeric alpha+beta barrel"/>
    <property type="match status" value="1"/>
</dbReference>
<organism evidence="1">
    <name type="scientific">Marivirga arenosa</name>
    <dbReference type="NCBI Taxonomy" id="3059076"/>
    <lineage>
        <taxon>Bacteria</taxon>
        <taxon>Pseudomonadati</taxon>
        <taxon>Bacteroidota</taxon>
        <taxon>Cytophagia</taxon>
        <taxon>Cytophagales</taxon>
        <taxon>Marivirgaceae</taxon>
        <taxon>Marivirga</taxon>
    </lineage>
</organism>
<dbReference type="RefSeq" id="WP_322347871.1">
    <property type="nucleotide sequence ID" value="NZ_CP129968.2"/>
</dbReference>
<dbReference type="InterPro" id="IPR011008">
    <property type="entry name" value="Dimeric_a/b-barrel"/>
</dbReference>
<proteinExistence type="predicted"/>
<keyword evidence="1" id="KW-0560">Oxidoreductase</keyword>
<protein>
    <submittedName>
        <fullName evidence="1">Spheroidene monooxygenase</fullName>
    </submittedName>
</protein>
<dbReference type="CDD" id="cd21650">
    <property type="entry name" value="CrtA-like"/>
    <property type="match status" value="1"/>
</dbReference>
<name>A0AA49J9N6_9BACT</name>
<dbReference type="GO" id="GO:0004497">
    <property type="term" value="F:monooxygenase activity"/>
    <property type="evidence" value="ECO:0007669"/>
    <property type="project" value="UniProtKB-KW"/>
</dbReference>
<accession>A0AA49J9N6</accession>
<reference evidence="1" key="1">
    <citation type="submission" date="2023-08" db="EMBL/GenBank/DDBJ databases">
        <title>Comparative genomics and taxonomic characterization of three novel marine species of genus Marivirga.</title>
        <authorList>
            <person name="Muhammad N."/>
            <person name="Kim S.-G."/>
        </authorList>
    </citation>
    <scope>NUCLEOTIDE SEQUENCE</scope>
    <source>
        <strain evidence="1">BKB1-2</strain>
    </source>
</reference>
<keyword evidence="1" id="KW-0503">Monooxygenase</keyword>
<sequence>MQLLPPLLKGIPGCEFSKLLGTGSGFGFSLWPDFSTYALLMNWKDEKSLNYFFEESSLYKELKSKSNGIQTHYLESIGAHGSWYGENPFPSKNNYRNDKIAVITRARINLNKLPRFWKFVPKASQAIEQAKGLIYTKGIGEWPLIEQATFSIWENEDAMKAYAYADIHKEIIKKVKNENWYKEELFSRFNVLKTLQH</sequence>
<dbReference type="EMBL" id="CP129968">
    <property type="protein sequence ID" value="WKK82072.2"/>
    <property type="molecule type" value="Genomic_DNA"/>
</dbReference>
<evidence type="ECO:0000313" key="1">
    <source>
        <dbReference type="EMBL" id="WKK82072.2"/>
    </source>
</evidence>